<dbReference type="PROSITE" id="PS50157">
    <property type="entry name" value="ZINC_FINGER_C2H2_2"/>
    <property type="match status" value="4"/>
</dbReference>
<dbReference type="FunFam" id="3.30.160.60:FF:000145">
    <property type="entry name" value="Zinc finger protein 574"/>
    <property type="match status" value="1"/>
</dbReference>
<dbReference type="SMART" id="SM00355">
    <property type="entry name" value="ZnF_C2H2"/>
    <property type="match status" value="4"/>
</dbReference>
<keyword evidence="8" id="KW-0539">Nucleus</keyword>
<evidence type="ECO:0000256" key="8">
    <source>
        <dbReference type="ARBA" id="ARBA00023242"/>
    </source>
</evidence>
<dbReference type="AlphaFoldDB" id="A0A8J2LQT0"/>
<dbReference type="FunFam" id="3.30.160.60:FF:000594">
    <property type="entry name" value="Transcription factor HIVEP2"/>
    <property type="match status" value="1"/>
</dbReference>
<dbReference type="PANTHER" id="PTHR45944:SF2">
    <property type="entry name" value="SCHNURRI, ISOFORM F"/>
    <property type="match status" value="1"/>
</dbReference>
<feature type="compositionally biased region" description="Basic residues" evidence="10">
    <location>
        <begin position="92"/>
        <end position="101"/>
    </location>
</feature>
<keyword evidence="3" id="KW-0677">Repeat</keyword>
<dbReference type="OrthoDB" id="10042249at2759"/>
<keyword evidence="2" id="KW-0479">Metal-binding</keyword>
<dbReference type="PROSITE" id="PS00028">
    <property type="entry name" value="ZINC_FINGER_C2H2_1"/>
    <property type="match status" value="3"/>
</dbReference>
<dbReference type="GO" id="GO:0008270">
    <property type="term" value="F:zinc ion binding"/>
    <property type="evidence" value="ECO:0007669"/>
    <property type="project" value="UniProtKB-KW"/>
</dbReference>
<keyword evidence="7" id="KW-0804">Transcription</keyword>
<feature type="non-terminal residue" evidence="12">
    <location>
        <position position="1"/>
    </location>
</feature>
<feature type="domain" description="C2H2-type" evidence="11">
    <location>
        <begin position="45"/>
        <end position="72"/>
    </location>
</feature>
<organism evidence="12 13">
    <name type="scientific">Cercopithifilaria johnstoni</name>
    <dbReference type="NCBI Taxonomy" id="2874296"/>
    <lineage>
        <taxon>Eukaryota</taxon>
        <taxon>Metazoa</taxon>
        <taxon>Ecdysozoa</taxon>
        <taxon>Nematoda</taxon>
        <taxon>Chromadorea</taxon>
        <taxon>Rhabditida</taxon>
        <taxon>Spirurina</taxon>
        <taxon>Spiruromorpha</taxon>
        <taxon>Filarioidea</taxon>
        <taxon>Onchocercidae</taxon>
        <taxon>Cercopithifilaria</taxon>
    </lineage>
</organism>
<evidence type="ECO:0000256" key="3">
    <source>
        <dbReference type="ARBA" id="ARBA00022737"/>
    </source>
</evidence>
<keyword evidence="6" id="KW-0805">Transcription regulation</keyword>
<dbReference type="GO" id="GO:0000981">
    <property type="term" value="F:DNA-binding transcription factor activity, RNA polymerase II-specific"/>
    <property type="evidence" value="ECO:0007669"/>
    <property type="project" value="TreeGrafter"/>
</dbReference>
<keyword evidence="5" id="KW-0862">Zinc</keyword>
<evidence type="ECO:0000256" key="2">
    <source>
        <dbReference type="ARBA" id="ARBA00022723"/>
    </source>
</evidence>
<feature type="domain" description="C2H2-type" evidence="11">
    <location>
        <begin position="286"/>
        <end position="308"/>
    </location>
</feature>
<dbReference type="InterPro" id="IPR013087">
    <property type="entry name" value="Znf_C2H2_type"/>
</dbReference>
<evidence type="ECO:0000256" key="4">
    <source>
        <dbReference type="ARBA" id="ARBA00022771"/>
    </source>
</evidence>
<feature type="domain" description="C2H2-type" evidence="11">
    <location>
        <begin position="73"/>
        <end position="102"/>
    </location>
</feature>
<evidence type="ECO:0000256" key="5">
    <source>
        <dbReference type="ARBA" id="ARBA00022833"/>
    </source>
</evidence>
<sequence>ITDKQQSQRTQVGNGSIKTLSQKIVGGYFSNEVYVYVRGRGRGRYVCGRCGIRCKKPSMLKKHIKSHSDIRPYGCKQCNFNFKTKGNLTKHLQSKTHRRRMAEKEKQKTAEQDSDSDHDRLEIASLSGTASTFSNDPLSDDECSSDEDLRPFCSDKNKNMYRKFGQEITLMERTAHTPPMLWIVGETVFDWSIPNCLRSCHSAPPSARYPSEGRKQQKLLETNFLLKKAASEDVRNFDVKEPTTCAVSVVQTLVPTTSDCSQLQSLSSFMTEQQPSVGAFFAKETMICDICKRVFRSSTEMTLHRKIHLIGPSNSRIRSYQCSECKYSARARNALQRHMEERHGIVESLQAEQLNDSDNGIYL</sequence>
<gene>
    <name evidence="12" type="ORF">CJOHNSTONI_LOCUS1879</name>
</gene>
<evidence type="ECO:0000256" key="10">
    <source>
        <dbReference type="SAM" id="MobiDB-lite"/>
    </source>
</evidence>
<keyword evidence="4 9" id="KW-0863">Zinc-finger</keyword>
<dbReference type="Proteomes" id="UP000746747">
    <property type="component" value="Unassembled WGS sequence"/>
</dbReference>
<feature type="region of interest" description="Disordered" evidence="10">
    <location>
        <begin position="89"/>
        <end position="119"/>
    </location>
</feature>
<name>A0A8J2LQT0_9BILA</name>
<evidence type="ECO:0000256" key="7">
    <source>
        <dbReference type="ARBA" id="ARBA00023163"/>
    </source>
</evidence>
<dbReference type="GO" id="GO:0000978">
    <property type="term" value="F:RNA polymerase II cis-regulatory region sequence-specific DNA binding"/>
    <property type="evidence" value="ECO:0007669"/>
    <property type="project" value="TreeGrafter"/>
</dbReference>
<keyword evidence="13" id="KW-1185">Reference proteome</keyword>
<evidence type="ECO:0000256" key="9">
    <source>
        <dbReference type="PROSITE-ProRule" id="PRU00042"/>
    </source>
</evidence>
<comment type="subcellular location">
    <subcellularLocation>
        <location evidence="1">Nucleus</location>
    </subcellularLocation>
</comment>
<evidence type="ECO:0000256" key="1">
    <source>
        <dbReference type="ARBA" id="ARBA00004123"/>
    </source>
</evidence>
<dbReference type="InterPro" id="IPR051969">
    <property type="entry name" value="Zinc-finger_DNA-bd_regulators"/>
</dbReference>
<reference evidence="12" key="1">
    <citation type="submission" date="2021-09" db="EMBL/GenBank/DDBJ databases">
        <authorList>
            <consortium name="Pathogen Informatics"/>
        </authorList>
    </citation>
    <scope>NUCLEOTIDE SEQUENCE</scope>
</reference>
<protein>
    <recommendedName>
        <fullName evidence="11">C2H2-type domain-containing protein</fullName>
    </recommendedName>
</protein>
<proteinExistence type="predicted"/>
<evidence type="ECO:0000259" key="11">
    <source>
        <dbReference type="PROSITE" id="PS50157"/>
    </source>
</evidence>
<comment type="caution">
    <text evidence="12">The sequence shown here is derived from an EMBL/GenBank/DDBJ whole genome shotgun (WGS) entry which is preliminary data.</text>
</comment>
<feature type="compositionally biased region" description="Basic and acidic residues" evidence="10">
    <location>
        <begin position="102"/>
        <end position="119"/>
    </location>
</feature>
<accession>A0A8J2LQT0</accession>
<dbReference type="EMBL" id="CAKAEH010000618">
    <property type="protein sequence ID" value="CAG9531481.1"/>
    <property type="molecule type" value="Genomic_DNA"/>
</dbReference>
<feature type="domain" description="C2H2-type" evidence="11">
    <location>
        <begin position="320"/>
        <end position="343"/>
    </location>
</feature>
<evidence type="ECO:0000313" key="12">
    <source>
        <dbReference type="EMBL" id="CAG9531481.1"/>
    </source>
</evidence>
<dbReference type="InterPro" id="IPR036236">
    <property type="entry name" value="Znf_C2H2_sf"/>
</dbReference>
<dbReference type="Gene3D" id="3.30.160.60">
    <property type="entry name" value="Classic Zinc Finger"/>
    <property type="match status" value="3"/>
</dbReference>
<dbReference type="GO" id="GO:0005634">
    <property type="term" value="C:nucleus"/>
    <property type="evidence" value="ECO:0007669"/>
    <property type="project" value="UniProtKB-SubCell"/>
</dbReference>
<evidence type="ECO:0000256" key="6">
    <source>
        <dbReference type="ARBA" id="ARBA00023015"/>
    </source>
</evidence>
<dbReference type="SUPFAM" id="SSF57667">
    <property type="entry name" value="beta-beta-alpha zinc fingers"/>
    <property type="match status" value="2"/>
</dbReference>
<dbReference type="PANTHER" id="PTHR45944">
    <property type="entry name" value="SCHNURRI, ISOFORM F"/>
    <property type="match status" value="1"/>
</dbReference>
<dbReference type="Pfam" id="PF00096">
    <property type="entry name" value="zf-C2H2"/>
    <property type="match status" value="3"/>
</dbReference>
<evidence type="ECO:0000313" key="13">
    <source>
        <dbReference type="Proteomes" id="UP000746747"/>
    </source>
</evidence>